<evidence type="ECO:0000256" key="13">
    <source>
        <dbReference type="ARBA" id="ARBA00061472"/>
    </source>
</evidence>
<feature type="domain" description="THUMP" evidence="20">
    <location>
        <begin position="60"/>
        <end position="168"/>
    </location>
</feature>
<evidence type="ECO:0000256" key="14">
    <source>
        <dbReference type="ARBA" id="ARBA00066827"/>
    </source>
</evidence>
<dbReference type="InterPro" id="IPR050102">
    <property type="entry name" value="tRNA_sulfurtransferase_ThiI"/>
</dbReference>
<evidence type="ECO:0000256" key="10">
    <source>
        <dbReference type="ARBA" id="ARBA00050570"/>
    </source>
</evidence>
<dbReference type="PANTHER" id="PTHR43209:SF1">
    <property type="entry name" value="TRNA SULFURTRANSFERASE"/>
    <property type="match status" value="1"/>
</dbReference>
<dbReference type="Proteomes" id="UP000027946">
    <property type="component" value="Unassembled WGS sequence"/>
</dbReference>
<dbReference type="PANTHER" id="PTHR43209">
    <property type="entry name" value="TRNA SULFURTRANSFERASE"/>
    <property type="match status" value="1"/>
</dbReference>
<keyword evidence="5 19" id="KW-0808">Transferase</keyword>
<keyword evidence="22" id="KW-1185">Reference proteome</keyword>
<evidence type="ECO:0000256" key="18">
    <source>
        <dbReference type="ARBA" id="ARBA00080570"/>
    </source>
</evidence>
<evidence type="ECO:0000256" key="5">
    <source>
        <dbReference type="ARBA" id="ARBA00022679"/>
    </source>
</evidence>
<accession>A0A069RG85</accession>
<dbReference type="Gene3D" id="3.30.2130.30">
    <property type="match status" value="1"/>
</dbReference>
<evidence type="ECO:0000256" key="3">
    <source>
        <dbReference type="ARBA" id="ARBA00022490"/>
    </source>
</evidence>
<sequence>MYNVIIVRYGEIAVKGKNRPVFEKKLISNIKNSLRAIGRDISVYRKHGRLYIGIGEYDYEDIIREAKKVFGVFSLSPAIMIEKDYDLLKEKALELLTDKIDFEDASTFKVESKRTDKSFNLKSPEISRDMGGYLLSNLDGKIGVDVNNPDVIMHVEVREDSCLCYSDKIDAFGGMPLGTNGKAMVLLSGGIDSPVAAWMVAKRGVEIEAIHYHSYPFTNERSLEKVKELARTLSKYCGPIKFHSVNILPIQKQINENCPEDELTIIARRFMMKIAQKVAKMENCNALVTGESIGQVASQTINGLEVTDNAVDIPVFRPLIAFDKIDIIDISKKIETYETSIIPEEDCCTVFLPKHPVTRPRVDKIIKSESVLDVERLVDEAVESMEVEIISL</sequence>
<evidence type="ECO:0000256" key="9">
    <source>
        <dbReference type="ARBA" id="ARBA00022977"/>
    </source>
</evidence>
<dbReference type="FunFam" id="3.40.50.620:FF:000053">
    <property type="entry name" value="Probable tRNA sulfurtransferase"/>
    <property type="match status" value="1"/>
</dbReference>
<keyword evidence="6 19" id="KW-0547">Nucleotide-binding</keyword>
<dbReference type="SUPFAM" id="SSF143437">
    <property type="entry name" value="THUMP domain-like"/>
    <property type="match status" value="1"/>
</dbReference>
<feature type="binding site" evidence="19">
    <location>
        <position position="268"/>
    </location>
    <ligand>
        <name>ATP</name>
        <dbReference type="ChEBI" id="CHEBI:30616"/>
    </ligand>
</feature>
<dbReference type="Gene3D" id="3.40.50.620">
    <property type="entry name" value="HUPs"/>
    <property type="match status" value="1"/>
</dbReference>
<feature type="binding site" evidence="19">
    <location>
        <position position="290"/>
    </location>
    <ligand>
        <name>ATP</name>
        <dbReference type="ChEBI" id="CHEBI:30616"/>
    </ligand>
</feature>
<dbReference type="GO" id="GO:0000049">
    <property type="term" value="F:tRNA binding"/>
    <property type="evidence" value="ECO:0007669"/>
    <property type="project" value="UniProtKB-UniRule"/>
</dbReference>
<evidence type="ECO:0000313" key="22">
    <source>
        <dbReference type="Proteomes" id="UP000027946"/>
    </source>
</evidence>
<dbReference type="GO" id="GO:0005829">
    <property type="term" value="C:cytosol"/>
    <property type="evidence" value="ECO:0007669"/>
    <property type="project" value="TreeGrafter"/>
</dbReference>
<keyword evidence="4 19" id="KW-0820">tRNA-binding</keyword>
<dbReference type="Pfam" id="PF02926">
    <property type="entry name" value="THUMP"/>
    <property type="match status" value="1"/>
</dbReference>
<evidence type="ECO:0000256" key="7">
    <source>
        <dbReference type="ARBA" id="ARBA00022840"/>
    </source>
</evidence>
<dbReference type="Pfam" id="PF22025">
    <property type="entry name" value="ThiI_fer"/>
    <property type="match status" value="1"/>
</dbReference>
<dbReference type="InterPro" id="IPR054173">
    <property type="entry name" value="ThiI_fer"/>
</dbReference>
<dbReference type="GO" id="GO:0140741">
    <property type="term" value="F:tRNA-uracil-4 sulfurtransferase activity"/>
    <property type="evidence" value="ECO:0007669"/>
    <property type="project" value="UniProtKB-EC"/>
</dbReference>
<evidence type="ECO:0000256" key="17">
    <source>
        <dbReference type="ARBA" id="ARBA00077849"/>
    </source>
</evidence>
<dbReference type="CDD" id="cd11716">
    <property type="entry name" value="THUMP_ThiI"/>
    <property type="match status" value="1"/>
</dbReference>
<dbReference type="Pfam" id="PF02568">
    <property type="entry name" value="ThiI"/>
    <property type="match status" value="1"/>
</dbReference>
<dbReference type="InterPro" id="IPR020536">
    <property type="entry name" value="ThiI_AANH"/>
</dbReference>
<feature type="binding site" evidence="19">
    <location>
        <begin position="186"/>
        <end position="187"/>
    </location>
    <ligand>
        <name>ATP</name>
        <dbReference type="ChEBI" id="CHEBI:30616"/>
    </ligand>
</feature>
<evidence type="ECO:0000313" key="21">
    <source>
        <dbReference type="EMBL" id="KDR96049.1"/>
    </source>
</evidence>
<dbReference type="STRING" id="1121324.CLIT_5c00610"/>
<comment type="similarity">
    <text evidence="13 19">Belongs to the ThiI family.</text>
</comment>
<evidence type="ECO:0000256" key="11">
    <source>
        <dbReference type="ARBA" id="ARBA00052330"/>
    </source>
</evidence>
<feature type="binding site" evidence="19">
    <location>
        <begin position="211"/>
        <end position="212"/>
    </location>
    <ligand>
        <name>ATP</name>
        <dbReference type="ChEBI" id="CHEBI:30616"/>
    </ligand>
</feature>
<dbReference type="GO" id="GO:0009229">
    <property type="term" value="P:thiamine diphosphate biosynthetic process"/>
    <property type="evidence" value="ECO:0007669"/>
    <property type="project" value="UniProtKB-UniRule"/>
</dbReference>
<dbReference type="UniPathway" id="UPA00060"/>
<comment type="caution">
    <text evidence="21">The sequence shown here is derived from an EMBL/GenBank/DDBJ whole genome shotgun (WGS) entry which is preliminary data.</text>
</comment>
<keyword evidence="8 19" id="KW-0694">RNA-binding</keyword>
<dbReference type="GO" id="GO:0009228">
    <property type="term" value="P:thiamine biosynthetic process"/>
    <property type="evidence" value="ECO:0007669"/>
    <property type="project" value="UniProtKB-KW"/>
</dbReference>
<dbReference type="InterPro" id="IPR014729">
    <property type="entry name" value="Rossmann-like_a/b/a_fold"/>
</dbReference>
<comment type="catalytic activity">
    <reaction evidence="10 19">
        <text>[ThiI sulfur-carrier protein]-S-sulfanyl-L-cysteine + a uridine in tRNA + 2 reduced [2Fe-2S]-[ferredoxin] + ATP + H(+) = [ThiI sulfur-carrier protein]-L-cysteine + a 4-thiouridine in tRNA + 2 oxidized [2Fe-2S]-[ferredoxin] + AMP + diphosphate</text>
        <dbReference type="Rhea" id="RHEA:24176"/>
        <dbReference type="Rhea" id="RHEA-COMP:10000"/>
        <dbReference type="Rhea" id="RHEA-COMP:10001"/>
        <dbReference type="Rhea" id="RHEA-COMP:13337"/>
        <dbReference type="Rhea" id="RHEA-COMP:13338"/>
        <dbReference type="Rhea" id="RHEA-COMP:13339"/>
        <dbReference type="Rhea" id="RHEA-COMP:13340"/>
        <dbReference type="ChEBI" id="CHEBI:15378"/>
        <dbReference type="ChEBI" id="CHEBI:29950"/>
        <dbReference type="ChEBI" id="CHEBI:30616"/>
        <dbReference type="ChEBI" id="CHEBI:33019"/>
        <dbReference type="ChEBI" id="CHEBI:33737"/>
        <dbReference type="ChEBI" id="CHEBI:33738"/>
        <dbReference type="ChEBI" id="CHEBI:61963"/>
        <dbReference type="ChEBI" id="CHEBI:65315"/>
        <dbReference type="ChEBI" id="CHEBI:136798"/>
        <dbReference type="ChEBI" id="CHEBI:456215"/>
        <dbReference type="EC" id="2.8.1.4"/>
    </reaction>
</comment>
<dbReference type="GO" id="GO:0005524">
    <property type="term" value="F:ATP binding"/>
    <property type="evidence" value="ECO:0007669"/>
    <property type="project" value="UniProtKB-UniRule"/>
</dbReference>
<evidence type="ECO:0000256" key="4">
    <source>
        <dbReference type="ARBA" id="ARBA00022555"/>
    </source>
</evidence>
<dbReference type="SUPFAM" id="SSF52402">
    <property type="entry name" value="Adenine nucleotide alpha hydrolases-like"/>
    <property type="match status" value="1"/>
</dbReference>
<comment type="subcellular location">
    <subcellularLocation>
        <location evidence="1 19">Cytoplasm</location>
    </subcellularLocation>
</comment>
<proteinExistence type="inferred from homology"/>
<comment type="pathway">
    <text evidence="2 19">Cofactor biosynthesis; thiamine diphosphate biosynthesis.</text>
</comment>
<evidence type="ECO:0000256" key="8">
    <source>
        <dbReference type="ARBA" id="ARBA00022884"/>
    </source>
</evidence>
<keyword evidence="9 19" id="KW-0784">Thiamine biosynthesis</keyword>
<keyword evidence="7 19" id="KW-0067">ATP-binding</keyword>
<feature type="binding site" evidence="19">
    <location>
        <position position="299"/>
    </location>
    <ligand>
        <name>ATP</name>
        <dbReference type="ChEBI" id="CHEBI:30616"/>
    </ligand>
</feature>
<evidence type="ECO:0000256" key="12">
    <source>
        <dbReference type="ARBA" id="ARBA00058382"/>
    </source>
</evidence>
<evidence type="ECO:0000259" key="20">
    <source>
        <dbReference type="PROSITE" id="PS51165"/>
    </source>
</evidence>
<dbReference type="InterPro" id="IPR049961">
    <property type="entry name" value="ThiI_N"/>
</dbReference>
<comment type="catalytic activity">
    <reaction evidence="11 19">
        <text>[ThiS sulfur-carrier protein]-C-terminal Gly-Gly-AMP + S-sulfanyl-L-cysteinyl-[cysteine desulfurase] + AH2 = [ThiS sulfur-carrier protein]-C-terminal-Gly-aminoethanethioate + L-cysteinyl-[cysteine desulfurase] + A + AMP + 2 H(+)</text>
        <dbReference type="Rhea" id="RHEA:43340"/>
        <dbReference type="Rhea" id="RHEA-COMP:12157"/>
        <dbReference type="Rhea" id="RHEA-COMP:12158"/>
        <dbReference type="Rhea" id="RHEA-COMP:12910"/>
        <dbReference type="Rhea" id="RHEA-COMP:19908"/>
        <dbReference type="ChEBI" id="CHEBI:13193"/>
        <dbReference type="ChEBI" id="CHEBI:15378"/>
        <dbReference type="ChEBI" id="CHEBI:17499"/>
        <dbReference type="ChEBI" id="CHEBI:29950"/>
        <dbReference type="ChEBI" id="CHEBI:61963"/>
        <dbReference type="ChEBI" id="CHEBI:90618"/>
        <dbReference type="ChEBI" id="CHEBI:232372"/>
        <dbReference type="ChEBI" id="CHEBI:456215"/>
    </reaction>
</comment>
<dbReference type="OrthoDB" id="9773948at2"/>
<evidence type="ECO:0000256" key="15">
    <source>
        <dbReference type="ARBA" id="ARBA00071867"/>
    </source>
</evidence>
<dbReference type="HAMAP" id="MF_00021">
    <property type="entry name" value="ThiI"/>
    <property type="match status" value="1"/>
</dbReference>
<evidence type="ECO:0000256" key="6">
    <source>
        <dbReference type="ARBA" id="ARBA00022741"/>
    </source>
</evidence>
<evidence type="ECO:0000256" key="2">
    <source>
        <dbReference type="ARBA" id="ARBA00004948"/>
    </source>
</evidence>
<dbReference type="InterPro" id="IPR003720">
    <property type="entry name" value="tRNA_STrfase"/>
</dbReference>
<dbReference type="GO" id="GO:0052837">
    <property type="term" value="P:thiazole biosynthetic process"/>
    <property type="evidence" value="ECO:0007669"/>
    <property type="project" value="TreeGrafter"/>
</dbReference>
<dbReference type="CDD" id="cd01712">
    <property type="entry name" value="PPase_ThiI"/>
    <property type="match status" value="1"/>
</dbReference>
<dbReference type="InterPro" id="IPR004114">
    <property type="entry name" value="THUMP_dom"/>
</dbReference>
<dbReference type="eggNOG" id="COG0301">
    <property type="taxonomic scope" value="Bacteria"/>
</dbReference>
<dbReference type="SMART" id="SM00981">
    <property type="entry name" value="THUMP"/>
    <property type="match status" value="1"/>
</dbReference>
<comment type="function">
    <text evidence="12 19">Catalyzes the ATP-dependent transfer of a sulfur to tRNA to produce 4-thiouridine in position 8 of tRNAs, which functions as a near-UV photosensor. Also catalyzes the transfer of sulfur to the sulfur carrier protein ThiS, forming ThiS-thiocarboxylate. This is a step in the synthesis of thiazole, in the thiamine biosynthesis pathway. The sulfur is donated as persulfide by IscS.</text>
</comment>
<gene>
    <name evidence="19 21" type="primary">thiI</name>
    <name evidence="21" type="ORF">CLIT_5c00610</name>
</gene>
<dbReference type="EMBL" id="JJMM01000005">
    <property type="protein sequence ID" value="KDR96049.1"/>
    <property type="molecule type" value="Genomic_DNA"/>
</dbReference>
<dbReference type="PROSITE" id="PS51165">
    <property type="entry name" value="THUMP"/>
    <property type="match status" value="1"/>
</dbReference>
<evidence type="ECO:0000256" key="1">
    <source>
        <dbReference type="ARBA" id="ARBA00004496"/>
    </source>
</evidence>
<dbReference type="AlphaFoldDB" id="A0A069RG85"/>
<dbReference type="GO" id="GO:0004810">
    <property type="term" value="F:CCA tRNA nucleotidyltransferase activity"/>
    <property type="evidence" value="ECO:0007669"/>
    <property type="project" value="InterPro"/>
</dbReference>
<dbReference type="GO" id="GO:0002937">
    <property type="term" value="P:tRNA 4-thiouridine biosynthesis"/>
    <property type="evidence" value="ECO:0007669"/>
    <property type="project" value="TreeGrafter"/>
</dbReference>
<organism evidence="21 22">
    <name type="scientific">Peptoclostridium litorale DSM 5388</name>
    <dbReference type="NCBI Taxonomy" id="1121324"/>
    <lineage>
        <taxon>Bacteria</taxon>
        <taxon>Bacillati</taxon>
        <taxon>Bacillota</taxon>
        <taxon>Clostridia</taxon>
        <taxon>Peptostreptococcales</taxon>
        <taxon>Peptoclostridiaceae</taxon>
        <taxon>Peptoclostridium</taxon>
    </lineage>
</organism>
<evidence type="ECO:0000256" key="19">
    <source>
        <dbReference type="HAMAP-Rule" id="MF_00021"/>
    </source>
</evidence>
<evidence type="ECO:0000256" key="16">
    <source>
        <dbReference type="ARBA" id="ARBA00075337"/>
    </source>
</evidence>
<protein>
    <recommendedName>
        <fullName evidence="15 19">Probable tRNA sulfurtransferase</fullName>
        <ecNumber evidence="14 19">2.8.1.4</ecNumber>
    </recommendedName>
    <alternativeName>
        <fullName evidence="16 19">Sulfur carrier protein ThiS sulfurtransferase</fullName>
    </alternativeName>
    <alternativeName>
        <fullName evidence="17 19">Thiamine biosynthesis protein ThiI</fullName>
    </alternativeName>
    <alternativeName>
        <fullName evidence="18 19">tRNA 4-thiouridine synthase</fullName>
    </alternativeName>
</protein>
<dbReference type="InterPro" id="IPR049962">
    <property type="entry name" value="THUMP_ThiI"/>
</dbReference>
<dbReference type="EC" id="2.8.1.4" evidence="14 19"/>
<dbReference type="RefSeq" id="WP_038262576.1">
    <property type="nucleotide sequence ID" value="NZ_FSRH01000007.1"/>
</dbReference>
<name>A0A069RG85_PEPLI</name>
<dbReference type="NCBIfam" id="TIGR00342">
    <property type="entry name" value="tRNA uracil 4-sulfurtransferase ThiI"/>
    <property type="match status" value="1"/>
</dbReference>
<reference evidence="21 22" key="1">
    <citation type="submission" date="2014-03" db="EMBL/GenBank/DDBJ databases">
        <title>Genome sequence of Clostridium litorale W6, DSM 5388.</title>
        <authorList>
            <person name="Poehlein A."/>
            <person name="Jagirdar A."/>
            <person name="Khonsari B."/>
            <person name="Chibani C.M."/>
            <person name="Gutierrez Gutierrez D.A."/>
            <person name="Davydova E."/>
            <person name="Alghaithi H.S."/>
            <person name="Nair K.P."/>
            <person name="Dhamotharan K."/>
            <person name="Chandran L."/>
            <person name="G W."/>
            <person name="Daniel R."/>
        </authorList>
    </citation>
    <scope>NUCLEOTIDE SEQUENCE [LARGE SCALE GENOMIC DNA]</scope>
    <source>
        <strain evidence="21 22">W6</strain>
    </source>
</reference>
<keyword evidence="3 19" id="KW-0963">Cytoplasm</keyword>